<dbReference type="EMBL" id="KB206854">
    <property type="protein sequence ID" value="ELP87547.1"/>
    <property type="molecule type" value="Genomic_DNA"/>
</dbReference>
<name>L7FKZ9_ENTIV</name>
<evidence type="ECO:0000313" key="2">
    <source>
        <dbReference type="Proteomes" id="UP000014680"/>
    </source>
</evidence>
<reference evidence="1 2" key="1">
    <citation type="submission" date="2012-10" db="EMBL/GenBank/DDBJ databases">
        <authorList>
            <person name="Zafar N."/>
            <person name="Inman J."/>
            <person name="Hall N."/>
            <person name="Lorenzi H."/>
            <person name="Caler E."/>
        </authorList>
    </citation>
    <scope>NUCLEOTIDE SEQUENCE [LARGE SCALE GENOMIC DNA]</scope>
    <source>
        <strain evidence="1 2">IP1</strain>
    </source>
</reference>
<dbReference type="RefSeq" id="XP_004254318.1">
    <property type="nucleotide sequence ID" value="XM_004254270.1"/>
</dbReference>
<dbReference type="KEGG" id="eiv:EIN_325980"/>
<organism evidence="1 2">
    <name type="scientific">Entamoeba invadens IP1</name>
    <dbReference type="NCBI Taxonomy" id="370355"/>
    <lineage>
        <taxon>Eukaryota</taxon>
        <taxon>Amoebozoa</taxon>
        <taxon>Evosea</taxon>
        <taxon>Archamoebae</taxon>
        <taxon>Mastigamoebida</taxon>
        <taxon>Entamoebidae</taxon>
        <taxon>Entamoeba</taxon>
    </lineage>
</organism>
<accession>L7FKZ9</accession>
<dbReference type="VEuPathDB" id="AmoebaDB:EIN_325980"/>
<dbReference type="GeneID" id="14886547"/>
<protein>
    <submittedName>
        <fullName evidence="1">Uncharacterized protein</fullName>
    </submittedName>
</protein>
<sequence>MSINKGSNGKSPLDDYEEGDTIIVRCDNKPDALEYMYYDEILSKLFKQYNEIRDVAEQDRMKSEKSFKLEENIELAHKLKEIIGVISEFSKSVGWNMYSIISTDFN</sequence>
<dbReference type="AlphaFoldDB" id="L7FKZ9"/>
<dbReference type="Proteomes" id="UP000014680">
    <property type="component" value="Unassembled WGS sequence"/>
</dbReference>
<proteinExistence type="predicted"/>
<gene>
    <name evidence="1" type="ORF">EIN_325980</name>
</gene>
<evidence type="ECO:0000313" key="1">
    <source>
        <dbReference type="EMBL" id="ELP87547.1"/>
    </source>
</evidence>
<keyword evidence="2" id="KW-1185">Reference proteome</keyword>